<gene>
    <name evidence="1" type="ORF">PILCRDRAFT_502506</name>
</gene>
<proteinExistence type="predicted"/>
<protein>
    <submittedName>
        <fullName evidence="1">Uncharacterized protein</fullName>
    </submittedName>
</protein>
<keyword evidence="2" id="KW-1185">Reference proteome</keyword>
<name>A0A0C3BUZ7_PILCF</name>
<accession>A0A0C3BUZ7</accession>
<sequence>MEHTPGDNARESVITQRGGLTFVRLVALRREKLWVTNLSCVVSSLGSVARGFNNVWPKYLHTPPSEIHAHIANSITISPRLRKAMYVSLDCKYDQRSSSFKEA</sequence>
<dbReference type="OrthoDB" id="4841025at2759"/>
<dbReference type="EMBL" id="KN833000">
    <property type="protein sequence ID" value="KIM81132.1"/>
    <property type="molecule type" value="Genomic_DNA"/>
</dbReference>
<evidence type="ECO:0000313" key="2">
    <source>
        <dbReference type="Proteomes" id="UP000054166"/>
    </source>
</evidence>
<reference evidence="1 2" key="1">
    <citation type="submission" date="2014-04" db="EMBL/GenBank/DDBJ databases">
        <authorList>
            <consortium name="DOE Joint Genome Institute"/>
            <person name="Kuo A."/>
            <person name="Tarkka M."/>
            <person name="Buscot F."/>
            <person name="Kohler A."/>
            <person name="Nagy L.G."/>
            <person name="Floudas D."/>
            <person name="Copeland A."/>
            <person name="Barry K.W."/>
            <person name="Cichocki N."/>
            <person name="Veneault-Fourrey C."/>
            <person name="LaButti K."/>
            <person name="Lindquist E.A."/>
            <person name="Lipzen A."/>
            <person name="Lundell T."/>
            <person name="Morin E."/>
            <person name="Murat C."/>
            <person name="Sun H."/>
            <person name="Tunlid A."/>
            <person name="Henrissat B."/>
            <person name="Grigoriev I.V."/>
            <person name="Hibbett D.S."/>
            <person name="Martin F."/>
            <person name="Nordberg H.P."/>
            <person name="Cantor M.N."/>
            <person name="Hua S.X."/>
        </authorList>
    </citation>
    <scope>NUCLEOTIDE SEQUENCE [LARGE SCALE GENOMIC DNA]</scope>
    <source>
        <strain evidence="1 2">F 1598</strain>
    </source>
</reference>
<dbReference type="HOGENOM" id="CLU_2264736_0_0_1"/>
<dbReference type="Proteomes" id="UP000054166">
    <property type="component" value="Unassembled WGS sequence"/>
</dbReference>
<dbReference type="InParanoid" id="A0A0C3BUZ7"/>
<reference evidence="2" key="2">
    <citation type="submission" date="2015-01" db="EMBL/GenBank/DDBJ databases">
        <title>Evolutionary Origins and Diversification of the Mycorrhizal Mutualists.</title>
        <authorList>
            <consortium name="DOE Joint Genome Institute"/>
            <consortium name="Mycorrhizal Genomics Consortium"/>
            <person name="Kohler A."/>
            <person name="Kuo A."/>
            <person name="Nagy L.G."/>
            <person name="Floudas D."/>
            <person name="Copeland A."/>
            <person name="Barry K.W."/>
            <person name="Cichocki N."/>
            <person name="Veneault-Fourrey C."/>
            <person name="LaButti K."/>
            <person name="Lindquist E.A."/>
            <person name="Lipzen A."/>
            <person name="Lundell T."/>
            <person name="Morin E."/>
            <person name="Murat C."/>
            <person name="Riley R."/>
            <person name="Ohm R."/>
            <person name="Sun H."/>
            <person name="Tunlid A."/>
            <person name="Henrissat B."/>
            <person name="Grigoriev I.V."/>
            <person name="Hibbett D.S."/>
            <person name="Martin F."/>
        </authorList>
    </citation>
    <scope>NUCLEOTIDE SEQUENCE [LARGE SCALE GENOMIC DNA]</scope>
    <source>
        <strain evidence="2">F 1598</strain>
    </source>
</reference>
<dbReference type="STRING" id="765440.A0A0C3BUZ7"/>
<organism evidence="1 2">
    <name type="scientific">Piloderma croceum (strain F 1598)</name>
    <dbReference type="NCBI Taxonomy" id="765440"/>
    <lineage>
        <taxon>Eukaryota</taxon>
        <taxon>Fungi</taxon>
        <taxon>Dikarya</taxon>
        <taxon>Basidiomycota</taxon>
        <taxon>Agaricomycotina</taxon>
        <taxon>Agaricomycetes</taxon>
        <taxon>Agaricomycetidae</taxon>
        <taxon>Atheliales</taxon>
        <taxon>Atheliaceae</taxon>
        <taxon>Piloderma</taxon>
    </lineage>
</organism>
<evidence type="ECO:0000313" key="1">
    <source>
        <dbReference type="EMBL" id="KIM81132.1"/>
    </source>
</evidence>
<dbReference type="AlphaFoldDB" id="A0A0C3BUZ7"/>